<dbReference type="OrthoDB" id="2789670at2759"/>
<gene>
    <name evidence="7" type="ORF">K504DRAFT_465024</name>
</gene>
<dbReference type="InterPro" id="IPR036249">
    <property type="entry name" value="Thioredoxin-like_sf"/>
</dbReference>
<feature type="domain" description="GST C-terminal" evidence="6">
    <location>
        <begin position="107"/>
        <end position="232"/>
    </location>
</feature>
<dbReference type="InterPro" id="IPR004045">
    <property type="entry name" value="Glutathione_S-Trfase_N"/>
</dbReference>
<dbReference type="PROSITE" id="PS50405">
    <property type="entry name" value="GST_CTER"/>
    <property type="match status" value="1"/>
</dbReference>
<dbReference type="SUPFAM" id="SSF52833">
    <property type="entry name" value="Thioredoxin-like"/>
    <property type="match status" value="1"/>
</dbReference>
<dbReference type="PANTHER" id="PTHR44051:SF20">
    <property type="entry name" value="GLUTATHIONE TRANSFERASE 1 (EUROFUNG)"/>
    <property type="match status" value="1"/>
</dbReference>
<evidence type="ECO:0000256" key="4">
    <source>
        <dbReference type="ARBA" id="ARBA00047960"/>
    </source>
</evidence>
<feature type="domain" description="GST N-terminal" evidence="5">
    <location>
        <begin position="18"/>
        <end position="101"/>
    </location>
</feature>
<dbReference type="EC" id="2.5.1.18" evidence="2"/>
<sequence>MDTGHRQRPDLPTDRLILFVVKTTATSGNNVVKPLMLIESLEIPHHIDVVNCQVDQWFAEINPLKLVPAIQDKTDSAGLRATVFESSACMRYVAENYDIEGRFSGRTRSEKAQVSSWLAMHNAGLGAQAKWWLTLSNSQEPEIEGALRKIKAAIKNQYRILNDRLANAGQRFVALPDRPTIADFATLPFANDKVAAVADIDFSEYPMLKSWSGIMFALPGVTRAYERMKTFGHVTTCNCSKMQ</sequence>
<organism evidence="7 8">
    <name type="scientific">Pleomassaria siparia CBS 279.74</name>
    <dbReference type="NCBI Taxonomy" id="1314801"/>
    <lineage>
        <taxon>Eukaryota</taxon>
        <taxon>Fungi</taxon>
        <taxon>Dikarya</taxon>
        <taxon>Ascomycota</taxon>
        <taxon>Pezizomycotina</taxon>
        <taxon>Dothideomycetes</taxon>
        <taxon>Pleosporomycetidae</taxon>
        <taxon>Pleosporales</taxon>
        <taxon>Pleomassariaceae</taxon>
        <taxon>Pleomassaria</taxon>
    </lineage>
</organism>
<protein>
    <recommendedName>
        <fullName evidence="2">glutathione transferase</fullName>
        <ecNumber evidence="2">2.5.1.18</ecNumber>
    </recommendedName>
</protein>
<evidence type="ECO:0000313" key="8">
    <source>
        <dbReference type="Proteomes" id="UP000799428"/>
    </source>
</evidence>
<dbReference type="InterPro" id="IPR040079">
    <property type="entry name" value="Glutathione_S-Trfase"/>
</dbReference>
<keyword evidence="8" id="KW-1185">Reference proteome</keyword>
<evidence type="ECO:0000259" key="5">
    <source>
        <dbReference type="PROSITE" id="PS50404"/>
    </source>
</evidence>
<evidence type="ECO:0000259" key="6">
    <source>
        <dbReference type="PROSITE" id="PS50405"/>
    </source>
</evidence>
<evidence type="ECO:0000256" key="1">
    <source>
        <dbReference type="ARBA" id="ARBA00007409"/>
    </source>
</evidence>
<keyword evidence="3" id="KW-0808">Transferase</keyword>
<dbReference type="GO" id="GO:0004364">
    <property type="term" value="F:glutathione transferase activity"/>
    <property type="evidence" value="ECO:0007669"/>
    <property type="project" value="UniProtKB-EC"/>
</dbReference>
<dbReference type="SUPFAM" id="SSF47616">
    <property type="entry name" value="GST C-terminal domain-like"/>
    <property type="match status" value="1"/>
</dbReference>
<evidence type="ECO:0000256" key="3">
    <source>
        <dbReference type="ARBA" id="ARBA00022679"/>
    </source>
</evidence>
<proteinExistence type="inferred from homology"/>
<evidence type="ECO:0000256" key="2">
    <source>
        <dbReference type="ARBA" id="ARBA00012452"/>
    </source>
</evidence>
<dbReference type="PROSITE" id="PS50404">
    <property type="entry name" value="GST_NTER"/>
    <property type="match status" value="1"/>
</dbReference>
<accession>A0A6G1KEK3</accession>
<comment type="similarity">
    <text evidence="1">Belongs to the GST superfamily.</text>
</comment>
<dbReference type="SFLD" id="SFLDS00019">
    <property type="entry name" value="Glutathione_Transferase_(cytos"/>
    <property type="match status" value="1"/>
</dbReference>
<dbReference type="InterPro" id="IPR036282">
    <property type="entry name" value="Glutathione-S-Trfase_C_sf"/>
</dbReference>
<comment type="catalytic activity">
    <reaction evidence="4">
        <text>RX + glutathione = an S-substituted glutathione + a halide anion + H(+)</text>
        <dbReference type="Rhea" id="RHEA:16437"/>
        <dbReference type="ChEBI" id="CHEBI:15378"/>
        <dbReference type="ChEBI" id="CHEBI:16042"/>
        <dbReference type="ChEBI" id="CHEBI:17792"/>
        <dbReference type="ChEBI" id="CHEBI:57925"/>
        <dbReference type="ChEBI" id="CHEBI:90779"/>
        <dbReference type="EC" id="2.5.1.18"/>
    </reaction>
</comment>
<dbReference type="Gene3D" id="1.20.1050.130">
    <property type="match status" value="1"/>
</dbReference>
<dbReference type="Proteomes" id="UP000799428">
    <property type="component" value="Unassembled WGS sequence"/>
</dbReference>
<dbReference type="InterPro" id="IPR010987">
    <property type="entry name" value="Glutathione-S-Trfase_C-like"/>
</dbReference>
<evidence type="ECO:0000313" key="7">
    <source>
        <dbReference type="EMBL" id="KAF2711258.1"/>
    </source>
</evidence>
<reference evidence="7" key="1">
    <citation type="journal article" date="2020" name="Stud. Mycol.">
        <title>101 Dothideomycetes genomes: a test case for predicting lifestyles and emergence of pathogens.</title>
        <authorList>
            <person name="Haridas S."/>
            <person name="Albert R."/>
            <person name="Binder M."/>
            <person name="Bloem J."/>
            <person name="Labutti K."/>
            <person name="Salamov A."/>
            <person name="Andreopoulos B."/>
            <person name="Baker S."/>
            <person name="Barry K."/>
            <person name="Bills G."/>
            <person name="Bluhm B."/>
            <person name="Cannon C."/>
            <person name="Castanera R."/>
            <person name="Culley D."/>
            <person name="Daum C."/>
            <person name="Ezra D."/>
            <person name="Gonzalez J."/>
            <person name="Henrissat B."/>
            <person name="Kuo A."/>
            <person name="Liang C."/>
            <person name="Lipzen A."/>
            <person name="Lutzoni F."/>
            <person name="Magnuson J."/>
            <person name="Mondo S."/>
            <person name="Nolan M."/>
            <person name="Ohm R."/>
            <person name="Pangilinan J."/>
            <person name="Park H.-J."/>
            <person name="Ramirez L."/>
            <person name="Alfaro M."/>
            <person name="Sun H."/>
            <person name="Tritt A."/>
            <person name="Yoshinaga Y."/>
            <person name="Zwiers L.-H."/>
            <person name="Turgeon B."/>
            <person name="Goodwin S."/>
            <person name="Spatafora J."/>
            <person name="Crous P."/>
            <person name="Grigoriev I."/>
        </authorList>
    </citation>
    <scope>NUCLEOTIDE SEQUENCE</scope>
    <source>
        <strain evidence="7">CBS 279.74</strain>
    </source>
</reference>
<name>A0A6G1KEK3_9PLEO</name>
<dbReference type="PANTHER" id="PTHR44051">
    <property type="entry name" value="GLUTATHIONE S-TRANSFERASE-RELATED"/>
    <property type="match status" value="1"/>
</dbReference>
<dbReference type="EMBL" id="MU005767">
    <property type="protein sequence ID" value="KAF2711258.1"/>
    <property type="molecule type" value="Genomic_DNA"/>
</dbReference>
<dbReference type="Pfam" id="PF13409">
    <property type="entry name" value="GST_N_2"/>
    <property type="match status" value="1"/>
</dbReference>
<dbReference type="AlphaFoldDB" id="A0A6G1KEK3"/>